<feature type="compositionally biased region" description="Polar residues" evidence="2">
    <location>
        <begin position="517"/>
        <end position="532"/>
    </location>
</feature>
<name>A0A820L096_9BILA</name>
<dbReference type="Proteomes" id="UP000663848">
    <property type="component" value="Unassembled WGS sequence"/>
</dbReference>
<evidence type="ECO:0000256" key="2">
    <source>
        <dbReference type="SAM" id="MobiDB-lite"/>
    </source>
</evidence>
<comment type="caution">
    <text evidence="4">The sequence shown here is derived from an EMBL/GenBank/DDBJ whole genome shotgun (WGS) entry which is preliminary data.</text>
</comment>
<dbReference type="EMBL" id="CAJOBR010000275">
    <property type="protein sequence ID" value="CAF4489963.1"/>
    <property type="molecule type" value="Genomic_DNA"/>
</dbReference>
<keyword evidence="1" id="KW-0175">Coiled coil</keyword>
<evidence type="ECO:0008006" key="8">
    <source>
        <dbReference type="Google" id="ProtNLM"/>
    </source>
</evidence>
<feature type="compositionally biased region" description="Basic and acidic residues" evidence="2">
    <location>
        <begin position="402"/>
        <end position="418"/>
    </location>
</feature>
<proteinExistence type="predicted"/>
<evidence type="ECO:0000313" key="3">
    <source>
        <dbReference type="EMBL" id="CAF4159042.1"/>
    </source>
</evidence>
<evidence type="ECO:0000313" key="5">
    <source>
        <dbReference type="EMBL" id="CAF4489963.1"/>
    </source>
</evidence>
<gene>
    <name evidence="4" type="ORF">HFQ381_LOCUS16579</name>
    <name evidence="5" type="ORF">QYT958_LOCUS3769</name>
    <name evidence="3" type="ORF">UJA718_LOCUS3943</name>
</gene>
<organism evidence="4 6">
    <name type="scientific">Rotaria socialis</name>
    <dbReference type="NCBI Taxonomy" id="392032"/>
    <lineage>
        <taxon>Eukaryota</taxon>
        <taxon>Metazoa</taxon>
        <taxon>Spiralia</taxon>
        <taxon>Gnathifera</taxon>
        <taxon>Rotifera</taxon>
        <taxon>Eurotatoria</taxon>
        <taxon>Bdelloidea</taxon>
        <taxon>Philodinida</taxon>
        <taxon>Philodinidae</taxon>
        <taxon>Rotaria</taxon>
    </lineage>
</organism>
<sequence length="584" mass="66541">MKDSLDLSTINPGLSESSSLKNACSNEIVIRNQPYIISMSLHNSKQSQMDLEVEAKESADQWKASFDVTAIETMTAKTGNFKSFSVFVNMLENAINQESSAVSIDLFTYDDLETLRKKRQGQAGSVTHHPANIQLANKRYLILTYNAEYDRIYYPLSLPYCGKPDPVILMQQIRQLTTENCLLKSRLESDVERSDIIRLQRECTRLKKENNEFRQQLASNRPNNSKDQQQQIELLRQMIRTSEDALVKERAKTTTTKTDDYRLLNDQIDSLKTSERQLKSKLRCLTNEIALMKRNTLHHHPTTVRSSSKERPIHLNGYSPRSSQQQQQRPPSLSRPSSGDQRRHRSDHLLPTASSRNRSKHRSNSNDSRRSGSGTRPRSSSLTKRSPSPADSRGRFNPTAYIREKNLKLRQIEIQKSRETRRRRSVGRHGSDSDLSGNIVFVFIRKNKNKNKFLFFEDFSARGGSKAASITSLKLNDSGDGLRISASRRSSSRKRTSESNQYKSKDSTDSDIEGVPSSPSILRKSTSNNPASLISHKSHHHSSSDHDQQNINLIKTESTNVNDMVDIDERLKSLEKFMKENLPS</sequence>
<feature type="region of interest" description="Disordered" evidence="2">
    <location>
        <begin position="478"/>
        <end position="548"/>
    </location>
</feature>
<feature type="compositionally biased region" description="Low complexity" evidence="2">
    <location>
        <begin position="371"/>
        <end position="381"/>
    </location>
</feature>
<feature type="coiled-coil region" evidence="1">
    <location>
        <begin position="261"/>
        <end position="295"/>
    </location>
</feature>
<dbReference type="EMBL" id="CAJOBP010000305">
    <property type="protein sequence ID" value="CAF4159042.1"/>
    <property type="molecule type" value="Genomic_DNA"/>
</dbReference>
<dbReference type="CDD" id="cd22284">
    <property type="entry name" value="HD_CCDC61_N"/>
    <property type="match status" value="1"/>
</dbReference>
<evidence type="ECO:0000313" key="4">
    <source>
        <dbReference type="EMBL" id="CAF4348497.1"/>
    </source>
</evidence>
<evidence type="ECO:0000256" key="1">
    <source>
        <dbReference type="SAM" id="Coils"/>
    </source>
</evidence>
<protein>
    <recommendedName>
        <fullName evidence="8">Coiled-coil domain-containing protein 61-like</fullName>
    </recommendedName>
</protein>
<evidence type="ECO:0000313" key="7">
    <source>
        <dbReference type="Proteomes" id="UP000663873"/>
    </source>
</evidence>
<keyword evidence="7" id="KW-1185">Reference proteome</keyword>
<dbReference type="EMBL" id="CAJOBO010001183">
    <property type="protein sequence ID" value="CAF4348497.1"/>
    <property type="molecule type" value="Genomic_DNA"/>
</dbReference>
<dbReference type="Proteomes" id="UP000663851">
    <property type="component" value="Unassembled WGS sequence"/>
</dbReference>
<dbReference type="AlphaFoldDB" id="A0A820L096"/>
<feature type="region of interest" description="Disordered" evidence="2">
    <location>
        <begin position="296"/>
        <end position="432"/>
    </location>
</feature>
<evidence type="ECO:0000313" key="6">
    <source>
        <dbReference type="Proteomes" id="UP000663851"/>
    </source>
</evidence>
<dbReference type="Proteomes" id="UP000663873">
    <property type="component" value="Unassembled WGS sequence"/>
</dbReference>
<dbReference type="InterPro" id="IPR049733">
    <property type="entry name" value="CCDC61_N"/>
</dbReference>
<accession>A0A820L096</accession>
<feature type="compositionally biased region" description="Low complexity" evidence="2">
    <location>
        <begin position="319"/>
        <end position="338"/>
    </location>
</feature>
<reference evidence="4" key="1">
    <citation type="submission" date="2021-02" db="EMBL/GenBank/DDBJ databases">
        <authorList>
            <person name="Nowell W R."/>
        </authorList>
    </citation>
    <scope>NUCLEOTIDE SEQUENCE</scope>
</reference>